<dbReference type="HOGENOM" id="CLU_2077801_0_0_1"/>
<dbReference type="KEGG" id="tet:TTHERM_00194080"/>
<keyword evidence="2" id="KW-1185">Reference proteome</keyword>
<accession>Q23KC7</accession>
<organism evidence="1 2">
    <name type="scientific">Tetrahymena thermophila (strain SB210)</name>
    <dbReference type="NCBI Taxonomy" id="312017"/>
    <lineage>
        <taxon>Eukaryota</taxon>
        <taxon>Sar</taxon>
        <taxon>Alveolata</taxon>
        <taxon>Ciliophora</taxon>
        <taxon>Intramacronucleata</taxon>
        <taxon>Oligohymenophorea</taxon>
        <taxon>Hymenostomatida</taxon>
        <taxon>Tetrahymenina</taxon>
        <taxon>Tetrahymenidae</taxon>
        <taxon>Tetrahymena</taxon>
    </lineage>
</organism>
<evidence type="ECO:0000313" key="2">
    <source>
        <dbReference type="Proteomes" id="UP000009168"/>
    </source>
</evidence>
<evidence type="ECO:0000313" key="1">
    <source>
        <dbReference type="EMBL" id="EAR96916.1"/>
    </source>
</evidence>
<protein>
    <submittedName>
        <fullName evidence="1">Uncharacterized protein</fullName>
    </submittedName>
</protein>
<gene>
    <name evidence="1" type="ORF">TTHERM_00194080</name>
</gene>
<dbReference type="InParanoid" id="Q23KC7"/>
<dbReference type="GeneID" id="7844636"/>
<dbReference type="RefSeq" id="XP_001017161.1">
    <property type="nucleotide sequence ID" value="XM_001017161.1"/>
</dbReference>
<dbReference type="EMBL" id="GG662673">
    <property type="protein sequence ID" value="EAR96916.1"/>
    <property type="molecule type" value="Genomic_DNA"/>
</dbReference>
<proteinExistence type="predicted"/>
<dbReference type="Proteomes" id="UP000009168">
    <property type="component" value="Unassembled WGS sequence"/>
</dbReference>
<name>Q23KC7_TETTS</name>
<sequence>MVEGRQYRLHSYDQCGITRGTTFAAIWLLVFKNPTSQIFYQPEQIHTTSFTTAALVGGPSVIAVHYKRTKALFIQLYINPNTFLSSQELPDTFQLEEENFQRNVVLTLVGNEAQNTKI</sequence>
<dbReference type="AlphaFoldDB" id="Q23KC7"/>
<reference evidence="2" key="1">
    <citation type="journal article" date="2006" name="PLoS Biol.">
        <title>Macronuclear genome sequence of the ciliate Tetrahymena thermophila, a model eukaryote.</title>
        <authorList>
            <person name="Eisen J.A."/>
            <person name="Coyne R.S."/>
            <person name="Wu M."/>
            <person name="Wu D."/>
            <person name="Thiagarajan M."/>
            <person name="Wortman J.R."/>
            <person name="Badger J.H."/>
            <person name="Ren Q."/>
            <person name="Amedeo P."/>
            <person name="Jones K.M."/>
            <person name="Tallon L.J."/>
            <person name="Delcher A.L."/>
            <person name="Salzberg S.L."/>
            <person name="Silva J.C."/>
            <person name="Haas B.J."/>
            <person name="Majoros W.H."/>
            <person name="Farzad M."/>
            <person name="Carlton J.M."/>
            <person name="Smith R.K. Jr."/>
            <person name="Garg J."/>
            <person name="Pearlman R.E."/>
            <person name="Karrer K.M."/>
            <person name="Sun L."/>
            <person name="Manning G."/>
            <person name="Elde N.C."/>
            <person name="Turkewitz A.P."/>
            <person name="Asai D.J."/>
            <person name="Wilkes D.E."/>
            <person name="Wang Y."/>
            <person name="Cai H."/>
            <person name="Collins K."/>
            <person name="Stewart B.A."/>
            <person name="Lee S.R."/>
            <person name="Wilamowska K."/>
            <person name="Weinberg Z."/>
            <person name="Ruzzo W.L."/>
            <person name="Wloga D."/>
            <person name="Gaertig J."/>
            <person name="Frankel J."/>
            <person name="Tsao C.-C."/>
            <person name="Gorovsky M.A."/>
            <person name="Keeling P.J."/>
            <person name="Waller R.F."/>
            <person name="Patron N.J."/>
            <person name="Cherry J.M."/>
            <person name="Stover N.A."/>
            <person name="Krieger C.J."/>
            <person name="del Toro C."/>
            <person name="Ryder H.F."/>
            <person name="Williamson S.C."/>
            <person name="Barbeau R.A."/>
            <person name="Hamilton E.P."/>
            <person name="Orias E."/>
        </authorList>
    </citation>
    <scope>NUCLEOTIDE SEQUENCE [LARGE SCALE GENOMIC DNA]</scope>
    <source>
        <strain evidence="2">SB210</strain>
    </source>
</reference>